<gene>
    <name evidence="3" type="ORF">R6U77_06395</name>
</gene>
<organism evidence="3 4">
    <name type="scientific">Lysinibacillus louembei</name>
    <dbReference type="NCBI Taxonomy" id="1470088"/>
    <lineage>
        <taxon>Bacteria</taxon>
        <taxon>Bacillati</taxon>
        <taxon>Bacillota</taxon>
        <taxon>Bacilli</taxon>
        <taxon>Bacillales</taxon>
        <taxon>Bacillaceae</taxon>
        <taxon>Lysinibacillus</taxon>
    </lineage>
</organism>
<dbReference type="RefSeq" id="WP_319837837.1">
    <property type="nucleotide sequence ID" value="NZ_CP137624.1"/>
</dbReference>
<keyword evidence="4" id="KW-1185">Reference proteome</keyword>
<feature type="transmembrane region" description="Helical" evidence="1">
    <location>
        <begin position="27"/>
        <end position="46"/>
    </location>
</feature>
<evidence type="ECO:0000313" key="4">
    <source>
        <dbReference type="Proteomes" id="UP001322664"/>
    </source>
</evidence>
<keyword evidence="1" id="KW-1133">Transmembrane helix</keyword>
<evidence type="ECO:0000313" key="3">
    <source>
        <dbReference type="EMBL" id="WPK13300.1"/>
    </source>
</evidence>
<keyword evidence="1" id="KW-0812">Transmembrane</keyword>
<protein>
    <recommendedName>
        <fullName evidence="2">Tubby C-terminal domain-containing protein</fullName>
    </recommendedName>
</protein>
<name>A0ABZ0S0T0_9BACI</name>
<evidence type="ECO:0000259" key="2">
    <source>
        <dbReference type="Pfam" id="PF23728"/>
    </source>
</evidence>
<accession>A0ABZ0S0T0</accession>
<dbReference type="EMBL" id="CP137624">
    <property type="protein sequence ID" value="WPK13300.1"/>
    <property type="molecule type" value="Genomic_DNA"/>
</dbReference>
<dbReference type="InterPro" id="IPR056944">
    <property type="entry name" value="Tubby_C-like"/>
</dbReference>
<dbReference type="Proteomes" id="UP001322664">
    <property type="component" value="Chromosome"/>
</dbReference>
<evidence type="ECO:0000256" key="1">
    <source>
        <dbReference type="SAM" id="Phobius"/>
    </source>
</evidence>
<dbReference type="Pfam" id="PF23728">
    <property type="entry name" value="Tubby_C_like"/>
    <property type="match status" value="1"/>
</dbReference>
<feature type="domain" description="Tubby C-terminal" evidence="2">
    <location>
        <begin position="82"/>
        <end position="230"/>
    </location>
</feature>
<proteinExistence type="predicted"/>
<reference evidence="3 4" key="1">
    <citation type="submission" date="2023-09" db="EMBL/GenBank/DDBJ databases">
        <authorList>
            <person name="Page C.A."/>
            <person name="Perez-Diaz I.M."/>
        </authorList>
    </citation>
    <scope>NUCLEOTIDE SEQUENCE [LARGE SCALE GENOMIC DNA]</scope>
    <source>
        <strain evidence="3 4">Ll15</strain>
    </source>
</reference>
<keyword evidence="1" id="KW-0472">Membrane</keyword>
<sequence>MYHLILLFVLVQLAILARYLVYGLFSMTAFATTFLLLIAAAFIWFLSKRLVQKEQNYQPNNIAGWSFYERQTTILTNKPLFKGNVKRGYIRRYFEKKWQRIVADIVGSNWYLTLELQLDKDNYIVRWKSKNRSLTQEHWEIYKNGVVIGQAYARINIKNTVKLKEMMELTFADKTFTTSAATVSSAIALQDTQGTVGTMKRNHLVSNVHVLDVQEDCPTHIVALMLHAYYFKSK</sequence>